<dbReference type="OrthoDB" id="98781at2157"/>
<sequence length="130" mass="15411">MSMRKVLSEFWAEFLFIYLFIPVVFVIYVIATPVSERFPGFSWEGVRNFIYGAGLYLAIYFALIRNPRQRKIAEKYRRSKRTMAYYILSVALVAFLPVPFRYALPLIIIVTVFFLYTTYKIRLGEMGYKI</sequence>
<evidence type="ECO:0000313" key="3">
    <source>
        <dbReference type="Proteomes" id="UP000076969"/>
    </source>
</evidence>
<reference evidence="3" key="1">
    <citation type="journal article" date="2016" name="Syst. Appl. Microbiol.">
        <title>Thermococcus piezophilus sp. nov., a novel hyperthermophilic and piezophilic archaeon with a broad pressure range for growth, isolated from a deepest hydrothermal vent at the Mid-Cayman Rise.</title>
        <authorList>
            <person name="Dalmasso C."/>
            <person name="Oger P."/>
            <person name="Selva G."/>
            <person name="Courtine D."/>
            <person name="L'Haridon S."/>
            <person name="Garlaschelli A."/>
            <person name="Roussel E."/>
            <person name="Miyazaki J."/>
            <person name="Reveillaud J."/>
            <person name="Jebbar M."/>
            <person name="Takai K."/>
            <person name="Maignien L."/>
            <person name="Alain K."/>
        </authorList>
    </citation>
    <scope>NUCLEOTIDE SEQUENCE [LARGE SCALE GENOMIC DNA]</scope>
    <source>
        <strain evidence="3">CDGS</strain>
    </source>
</reference>
<keyword evidence="1" id="KW-0812">Transmembrane</keyword>
<keyword evidence="3" id="KW-1185">Reference proteome</keyword>
<keyword evidence="1" id="KW-0472">Membrane</keyword>
<accession>A0A172WFZ2</accession>
<feature type="transmembrane region" description="Helical" evidence="1">
    <location>
        <begin position="46"/>
        <end position="63"/>
    </location>
</feature>
<dbReference type="GeneID" id="28495124"/>
<proteinExistence type="predicted"/>
<evidence type="ECO:0000313" key="2">
    <source>
        <dbReference type="EMBL" id="ANF22259.1"/>
    </source>
</evidence>
<dbReference type="KEGG" id="tpie:A7C91_02980"/>
<protein>
    <submittedName>
        <fullName evidence="2">Uncharacterized protein</fullName>
    </submittedName>
</protein>
<organism evidence="2 3">
    <name type="scientific">Thermococcus piezophilus</name>
    <dbReference type="NCBI Taxonomy" id="1712654"/>
    <lineage>
        <taxon>Archaea</taxon>
        <taxon>Methanobacteriati</taxon>
        <taxon>Methanobacteriota</taxon>
        <taxon>Thermococci</taxon>
        <taxon>Thermococcales</taxon>
        <taxon>Thermococcaceae</taxon>
        <taxon>Thermococcus</taxon>
    </lineage>
</organism>
<name>A0A172WFZ2_9EURY</name>
<feature type="transmembrane region" description="Helical" evidence="1">
    <location>
        <begin position="12"/>
        <end position="34"/>
    </location>
</feature>
<dbReference type="EMBL" id="CP015520">
    <property type="protein sequence ID" value="ANF22259.1"/>
    <property type="molecule type" value="Genomic_DNA"/>
</dbReference>
<gene>
    <name evidence="2" type="ORF">A7C91_02980</name>
</gene>
<dbReference type="RefSeq" id="WP_068664780.1">
    <property type="nucleotide sequence ID" value="NZ_CP015520.1"/>
</dbReference>
<keyword evidence="1" id="KW-1133">Transmembrane helix</keyword>
<dbReference type="Proteomes" id="UP000076969">
    <property type="component" value="Chromosome"/>
</dbReference>
<dbReference type="AlphaFoldDB" id="A0A172WFZ2"/>
<feature type="transmembrane region" description="Helical" evidence="1">
    <location>
        <begin position="83"/>
        <end position="100"/>
    </location>
</feature>
<evidence type="ECO:0000256" key="1">
    <source>
        <dbReference type="SAM" id="Phobius"/>
    </source>
</evidence>